<dbReference type="EMBL" id="SEYY01020719">
    <property type="protein sequence ID" value="KAB7497079.1"/>
    <property type="molecule type" value="Genomic_DNA"/>
</dbReference>
<dbReference type="PROSITE" id="PS50835">
    <property type="entry name" value="IG_LIKE"/>
    <property type="match status" value="2"/>
</dbReference>
<dbReference type="Proteomes" id="UP000326759">
    <property type="component" value="Unassembled WGS sequence"/>
</dbReference>
<dbReference type="OrthoDB" id="8004958at2759"/>
<dbReference type="InterPro" id="IPR007110">
    <property type="entry name" value="Ig-like_dom"/>
</dbReference>
<dbReference type="InterPro" id="IPR013162">
    <property type="entry name" value="CD80_C2-set"/>
</dbReference>
<dbReference type="PANTHER" id="PTHR23278">
    <property type="entry name" value="SIDESTEP PROTEIN"/>
    <property type="match status" value="1"/>
</dbReference>
<protein>
    <submittedName>
        <fullName evidence="3">Nephrin</fullName>
    </submittedName>
</protein>
<reference evidence="3 4" key="1">
    <citation type="journal article" date="2019" name="PLoS Biol.">
        <title>Sex chromosomes control vertical transmission of feminizing Wolbachia symbionts in an isopod.</title>
        <authorList>
            <person name="Becking T."/>
            <person name="Chebbi M.A."/>
            <person name="Giraud I."/>
            <person name="Moumen B."/>
            <person name="Laverre T."/>
            <person name="Caubet Y."/>
            <person name="Peccoud J."/>
            <person name="Gilbert C."/>
            <person name="Cordaux R."/>
        </authorList>
    </citation>
    <scope>NUCLEOTIDE SEQUENCE [LARGE SCALE GENOMIC DNA]</scope>
    <source>
        <strain evidence="3">ANa2</strain>
        <tissue evidence="3">Whole body excluding digestive tract and cuticle</tissue>
    </source>
</reference>
<dbReference type="Pfam" id="PF00047">
    <property type="entry name" value="ig"/>
    <property type="match status" value="1"/>
</dbReference>
<dbReference type="InterPro" id="IPR013151">
    <property type="entry name" value="Immunoglobulin_dom"/>
</dbReference>
<dbReference type="Gene3D" id="2.60.40.10">
    <property type="entry name" value="Immunoglobulins"/>
    <property type="match status" value="2"/>
</dbReference>
<accession>A0A5N5STS0</accession>
<evidence type="ECO:0000313" key="3">
    <source>
        <dbReference type="EMBL" id="KAB7497079.1"/>
    </source>
</evidence>
<evidence type="ECO:0000259" key="2">
    <source>
        <dbReference type="PROSITE" id="PS50835"/>
    </source>
</evidence>
<evidence type="ECO:0000256" key="1">
    <source>
        <dbReference type="ARBA" id="ARBA00023157"/>
    </source>
</evidence>
<dbReference type="SUPFAM" id="SSF48726">
    <property type="entry name" value="Immunoglobulin"/>
    <property type="match status" value="2"/>
</dbReference>
<dbReference type="AlphaFoldDB" id="A0A5N5STS0"/>
<dbReference type="Pfam" id="PF08205">
    <property type="entry name" value="C2-set_2"/>
    <property type="match status" value="1"/>
</dbReference>
<dbReference type="InterPro" id="IPR013783">
    <property type="entry name" value="Ig-like_fold"/>
</dbReference>
<comment type="caution">
    <text evidence="3">The sequence shown here is derived from an EMBL/GenBank/DDBJ whole genome shotgun (WGS) entry which is preliminary data.</text>
</comment>
<gene>
    <name evidence="3" type="primary">NPHS1_1</name>
    <name evidence="3" type="ORF">Anas_08901</name>
</gene>
<keyword evidence="4" id="KW-1185">Reference proteome</keyword>
<feature type="domain" description="Ig-like" evidence="2">
    <location>
        <begin position="150"/>
        <end position="239"/>
    </location>
</feature>
<feature type="domain" description="Ig-like" evidence="2">
    <location>
        <begin position="45"/>
        <end position="144"/>
    </location>
</feature>
<dbReference type="CDD" id="cd00096">
    <property type="entry name" value="Ig"/>
    <property type="match status" value="1"/>
</dbReference>
<keyword evidence="1" id="KW-1015">Disulfide bond</keyword>
<name>A0A5N5STS0_9CRUS</name>
<organism evidence="3 4">
    <name type="scientific">Armadillidium nasatum</name>
    <dbReference type="NCBI Taxonomy" id="96803"/>
    <lineage>
        <taxon>Eukaryota</taxon>
        <taxon>Metazoa</taxon>
        <taxon>Ecdysozoa</taxon>
        <taxon>Arthropoda</taxon>
        <taxon>Crustacea</taxon>
        <taxon>Multicrustacea</taxon>
        <taxon>Malacostraca</taxon>
        <taxon>Eumalacostraca</taxon>
        <taxon>Peracarida</taxon>
        <taxon>Isopoda</taxon>
        <taxon>Oniscidea</taxon>
        <taxon>Crinocheta</taxon>
        <taxon>Armadillidiidae</taxon>
        <taxon>Armadillidium</taxon>
    </lineage>
</organism>
<dbReference type="PANTHER" id="PTHR23278:SF32">
    <property type="entry name" value="NEUROMUSCULIN, ISOFORM E"/>
    <property type="match status" value="1"/>
</dbReference>
<sequence>MPLETPSYLLLNELKEEDEGIYTCFIVYKNQLSETLKTSLKIIVPPVSIKIFDSKLEELQKKSNKLQENSTAEFTCQVTGGRPAPIITWWKGAVLLDNKVDDEGTQVLRNRLQYGPLTRDDEGVDLVCQASNSNLTSPLNKKITLDINFPPLTAEIITQDTPLVADSEFTIVCKSSGAKPPALITWLLDDKVLNTTRDFTINNGRTTQSELKFIPTKEDGGKTLTCKAESSVLLTKPLTDKRLLDIHCES</sequence>
<dbReference type="InterPro" id="IPR036179">
    <property type="entry name" value="Ig-like_dom_sf"/>
</dbReference>
<proteinExistence type="predicted"/>
<evidence type="ECO:0000313" key="4">
    <source>
        <dbReference type="Proteomes" id="UP000326759"/>
    </source>
</evidence>